<gene>
    <name evidence="1" type="ORF">E6C55_30955</name>
</gene>
<organism evidence="1 2">
    <name type="scientific">Cohnella fermenti</name>
    <dbReference type="NCBI Taxonomy" id="2565925"/>
    <lineage>
        <taxon>Bacteria</taxon>
        <taxon>Bacillati</taxon>
        <taxon>Bacillota</taxon>
        <taxon>Bacilli</taxon>
        <taxon>Bacillales</taxon>
        <taxon>Paenibacillaceae</taxon>
        <taxon>Cohnella</taxon>
    </lineage>
</organism>
<protein>
    <submittedName>
        <fullName evidence="1">Uncharacterized protein</fullName>
    </submittedName>
</protein>
<evidence type="ECO:0000313" key="1">
    <source>
        <dbReference type="EMBL" id="THF73060.1"/>
    </source>
</evidence>
<keyword evidence="2" id="KW-1185">Reference proteome</keyword>
<dbReference type="AlphaFoldDB" id="A0A4S4BGT6"/>
<comment type="caution">
    <text evidence="1">The sequence shown here is derived from an EMBL/GenBank/DDBJ whole genome shotgun (WGS) entry which is preliminary data.</text>
</comment>
<name>A0A4S4BGT6_9BACL</name>
<reference evidence="1 2" key="1">
    <citation type="submission" date="2019-04" db="EMBL/GenBank/DDBJ databases">
        <title>Cohnella sp. nov. isolated from preserved vegetables.</title>
        <authorList>
            <person name="Lin S.-Y."/>
            <person name="Hung M.-H."/>
            <person name="Young C.-C."/>
        </authorList>
    </citation>
    <scope>NUCLEOTIDE SEQUENCE [LARGE SCALE GENOMIC DNA]</scope>
    <source>
        <strain evidence="1 2">CC-MHH1044</strain>
    </source>
</reference>
<evidence type="ECO:0000313" key="2">
    <source>
        <dbReference type="Proteomes" id="UP000310636"/>
    </source>
</evidence>
<dbReference type="OrthoDB" id="2680582at2"/>
<dbReference type="EMBL" id="SSOB01000064">
    <property type="protein sequence ID" value="THF73060.1"/>
    <property type="molecule type" value="Genomic_DNA"/>
</dbReference>
<dbReference type="RefSeq" id="WP_136373708.1">
    <property type="nucleotide sequence ID" value="NZ_SSOB01000064.1"/>
</dbReference>
<proteinExistence type="predicted"/>
<sequence length="74" mass="8708">MIVRWLRPDLPPDEWDCPDVEQLLFLLRLVPTLYLDGKRYRFAHASLLIEQGSIRIAIQVSELPPEERLVPKLE</sequence>
<accession>A0A4S4BGT6</accession>
<dbReference type="Proteomes" id="UP000310636">
    <property type="component" value="Unassembled WGS sequence"/>
</dbReference>